<evidence type="ECO:0000256" key="3">
    <source>
        <dbReference type="ARBA" id="ARBA00022475"/>
    </source>
</evidence>
<feature type="transmembrane region" description="Helical" evidence="9">
    <location>
        <begin position="117"/>
        <end position="138"/>
    </location>
</feature>
<feature type="transmembrane region" description="Helical" evidence="9">
    <location>
        <begin position="78"/>
        <end position="96"/>
    </location>
</feature>
<evidence type="ECO:0000313" key="10">
    <source>
        <dbReference type="EMBL" id="WOH37890.1"/>
    </source>
</evidence>
<keyword evidence="3" id="KW-1003">Cell membrane</keyword>
<evidence type="ECO:0000256" key="7">
    <source>
        <dbReference type="ARBA" id="ARBA00023136"/>
    </source>
</evidence>
<proteinExistence type="inferred from homology"/>
<evidence type="ECO:0000313" key="11">
    <source>
        <dbReference type="Proteomes" id="UP001301442"/>
    </source>
</evidence>
<dbReference type="PANTHER" id="PTHR30574">
    <property type="entry name" value="INNER MEMBRANE PROTEIN YEDE"/>
    <property type="match status" value="1"/>
</dbReference>
<evidence type="ECO:0000256" key="5">
    <source>
        <dbReference type="ARBA" id="ARBA00022692"/>
    </source>
</evidence>
<dbReference type="InterPro" id="IPR007272">
    <property type="entry name" value="Sulf_transp_TsuA/YedE"/>
</dbReference>
<keyword evidence="7 9" id="KW-0472">Membrane</keyword>
<comment type="subcellular location">
    <subcellularLocation>
        <location evidence="1">Cell inner membrane</location>
        <topology evidence="1">Multi-pass membrane protein</topology>
    </subcellularLocation>
</comment>
<organism evidence="10 11">
    <name type="scientific">Thalassotalea fonticola</name>
    <dbReference type="NCBI Taxonomy" id="3065649"/>
    <lineage>
        <taxon>Bacteria</taxon>
        <taxon>Pseudomonadati</taxon>
        <taxon>Pseudomonadota</taxon>
        <taxon>Gammaproteobacteria</taxon>
        <taxon>Alteromonadales</taxon>
        <taxon>Colwelliaceae</taxon>
        <taxon>Thalassotalea</taxon>
    </lineage>
</organism>
<evidence type="ECO:0000256" key="2">
    <source>
        <dbReference type="ARBA" id="ARBA00022448"/>
    </source>
</evidence>
<dbReference type="Proteomes" id="UP001301442">
    <property type="component" value="Chromosome"/>
</dbReference>
<keyword evidence="6 9" id="KW-1133">Transmembrane helix</keyword>
<keyword evidence="5 9" id="KW-0812">Transmembrane</keyword>
<name>A0ABZ0GQ36_9GAMM</name>
<sequence length="141" mass="15087">MTDFTPFSALIGGLIIGFSALALLILNGKIAGISGIFAQVFDKYPIRSSWQVFFILGVIIGPLLVMPIGFSLPQQIDLSWPAIIVGAFLVGFGSRYGSGCTSGHGICGIGRFSIRSIYATLIFMSSAIVTVFFIRHIFGAF</sequence>
<accession>A0ABZ0GQ36</accession>
<evidence type="ECO:0000256" key="4">
    <source>
        <dbReference type="ARBA" id="ARBA00022519"/>
    </source>
</evidence>
<dbReference type="PANTHER" id="PTHR30574:SF1">
    <property type="entry name" value="SULPHUR TRANSPORT DOMAIN-CONTAINING PROTEIN"/>
    <property type="match status" value="1"/>
</dbReference>
<keyword evidence="4" id="KW-0997">Cell inner membrane</keyword>
<evidence type="ECO:0000256" key="6">
    <source>
        <dbReference type="ARBA" id="ARBA00022989"/>
    </source>
</evidence>
<evidence type="ECO:0000256" key="8">
    <source>
        <dbReference type="ARBA" id="ARBA00035655"/>
    </source>
</evidence>
<feature type="transmembrane region" description="Helical" evidence="9">
    <location>
        <begin position="52"/>
        <end position="72"/>
    </location>
</feature>
<evidence type="ECO:0000256" key="9">
    <source>
        <dbReference type="SAM" id="Phobius"/>
    </source>
</evidence>
<gene>
    <name evidence="10" type="ORF">RI844_01245</name>
</gene>
<feature type="transmembrane region" description="Helical" evidence="9">
    <location>
        <begin position="6"/>
        <end position="26"/>
    </location>
</feature>
<protein>
    <submittedName>
        <fullName evidence="10">YeeE/YedE thiosulfate transporter family protein</fullName>
    </submittedName>
</protein>
<keyword evidence="2" id="KW-0813">Transport</keyword>
<dbReference type="RefSeq" id="WP_348396668.1">
    <property type="nucleotide sequence ID" value="NZ_CP136600.1"/>
</dbReference>
<dbReference type="EMBL" id="CP136600">
    <property type="protein sequence ID" value="WOH37890.1"/>
    <property type="molecule type" value="Genomic_DNA"/>
</dbReference>
<dbReference type="Pfam" id="PF04143">
    <property type="entry name" value="Sulf_transp"/>
    <property type="match status" value="1"/>
</dbReference>
<reference evidence="10 11" key="1">
    <citation type="submission" date="2023-09" db="EMBL/GenBank/DDBJ databases">
        <authorList>
            <person name="Qi X."/>
        </authorList>
    </citation>
    <scope>NUCLEOTIDE SEQUENCE [LARGE SCALE GENOMIC DNA]</scope>
    <source>
        <strain evidence="10 11">S1-1</strain>
    </source>
</reference>
<keyword evidence="11" id="KW-1185">Reference proteome</keyword>
<comment type="similarity">
    <text evidence="8">Belongs to the TsuA/YedE (TC 9.B.102) family.</text>
</comment>
<evidence type="ECO:0000256" key="1">
    <source>
        <dbReference type="ARBA" id="ARBA00004429"/>
    </source>
</evidence>